<feature type="compositionally biased region" description="Acidic residues" evidence="5">
    <location>
        <begin position="33"/>
        <end position="48"/>
    </location>
</feature>
<dbReference type="OMA" id="WQEITNT"/>
<dbReference type="InterPro" id="IPR036259">
    <property type="entry name" value="MFS_trans_sf"/>
</dbReference>
<dbReference type="GO" id="GO:0022857">
    <property type="term" value="F:transmembrane transporter activity"/>
    <property type="evidence" value="ECO:0007669"/>
    <property type="project" value="InterPro"/>
</dbReference>
<feature type="domain" description="Major facilitator superfamily (MFS) profile" evidence="7">
    <location>
        <begin position="66"/>
        <end position="492"/>
    </location>
</feature>
<keyword evidence="4 6" id="KW-0472">Membrane</keyword>
<dbReference type="EMBL" id="AMQN01006911">
    <property type="status" value="NOT_ANNOTATED_CDS"/>
    <property type="molecule type" value="Genomic_DNA"/>
</dbReference>
<dbReference type="InterPro" id="IPR011701">
    <property type="entry name" value="MFS"/>
</dbReference>
<dbReference type="EMBL" id="KB299519">
    <property type="protein sequence ID" value="ELU07909.1"/>
    <property type="molecule type" value="Genomic_DNA"/>
</dbReference>
<keyword evidence="10" id="KW-1185">Reference proteome</keyword>
<gene>
    <name evidence="8" type="ORF">CAPTEDRAFT_226612</name>
</gene>
<evidence type="ECO:0000256" key="1">
    <source>
        <dbReference type="ARBA" id="ARBA00004141"/>
    </source>
</evidence>
<feature type="transmembrane region" description="Helical" evidence="6">
    <location>
        <begin position="401"/>
        <end position="422"/>
    </location>
</feature>
<reference evidence="10" key="1">
    <citation type="submission" date="2012-12" db="EMBL/GenBank/DDBJ databases">
        <authorList>
            <person name="Hellsten U."/>
            <person name="Grimwood J."/>
            <person name="Chapman J.A."/>
            <person name="Shapiro H."/>
            <person name="Aerts A."/>
            <person name="Otillar R.P."/>
            <person name="Terry A.Y."/>
            <person name="Boore J.L."/>
            <person name="Simakov O."/>
            <person name="Marletaz F."/>
            <person name="Cho S.-J."/>
            <person name="Edsinger-Gonzales E."/>
            <person name="Havlak P."/>
            <person name="Kuo D.-H."/>
            <person name="Larsson T."/>
            <person name="Lv J."/>
            <person name="Arendt D."/>
            <person name="Savage R."/>
            <person name="Osoegawa K."/>
            <person name="de Jong P."/>
            <person name="Lindberg D.R."/>
            <person name="Seaver E.C."/>
            <person name="Weisblat D.A."/>
            <person name="Putnam N.H."/>
            <person name="Grigoriev I.V."/>
            <person name="Rokhsar D.S."/>
        </authorList>
    </citation>
    <scope>NUCLEOTIDE SEQUENCE</scope>
    <source>
        <strain evidence="10">I ESC-2004</strain>
    </source>
</reference>
<feature type="transmembrane region" description="Helical" evidence="6">
    <location>
        <begin position="254"/>
        <end position="276"/>
    </location>
</feature>
<feature type="transmembrane region" description="Helical" evidence="6">
    <location>
        <begin position="434"/>
        <end position="457"/>
    </location>
</feature>
<dbReference type="Proteomes" id="UP000014760">
    <property type="component" value="Unassembled WGS sequence"/>
</dbReference>
<feature type="transmembrane region" description="Helical" evidence="6">
    <location>
        <begin position="348"/>
        <end position="370"/>
    </location>
</feature>
<dbReference type="STRING" id="283909.R7UMY9"/>
<feature type="transmembrane region" description="Helical" evidence="6">
    <location>
        <begin position="469"/>
        <end position="490"/>
    </location>
</feature>
<organism evidence="8">
    <name type="scientific">Capitella teleta</name>
    <name type="common">Polychaete worm</name>
    <dbReference type="NCBI Taxonomy" id="283909"/>
    <lineage>
        <taxon>Eukaryota</taxon>
        <taxon>Metazoa</taxon>
        <taxon>Spiralia</taxon>
        <taxon>Lophotrochozoa</taxon>
        <taxon>Annelida</taxon>
        <taxon>Polychaeta</taxon>
        <taxon>Sedentaria</taxon>
        <taxon>Scolecida</taxon>
        <taxon>Capitellidae</taxon>
        <taxon>Capitella</taxon>
    </lineage>
</organism>
<evidence type="ECO:0000256" key="4">
    <source>
        <dbReference type="ARBA" id="ARBA00023136"/>
    </source>
</evidence>
<dbReference type="HOGENOM" id="CLU_028365_5_0_1"/>
<feature type="region of interest" description="Disordered" evidence="5">
    <location>
        <begin position="17"/>
        <end position="48"/>
    </location>
</feature>
<dbReference type="EnsemblMetazoa" id="CapteT226612">
    <property type="protein sequence ID" value="CapteP226612"/>
    <property type="gene ID" value="CapteG226612"/>
</dbReference>
<evidence type="ECO:0000313" key="10">
    <source>
        <dbReference type="Proteomes" id="UP000014760"/>
    </source>
</evidence>
<comment type="subcellular location">
    <subcellularLocation>
        <location evidence="1">Membrane</location>
        <topology evidence="1">Multi-pass membrane protein</topology>
    </subcellularLocation>
</comment>
<proteinExistence type="predicted"/>
<feature type="transmembrane region" description="Helical" evidence="6">
    <location>
        <begin position="186"/>
        <end position="214"/>
    </location>
</feature>
<dbReference type="Gene3D" id="1.20.1250.20">
    <property type="entry name" value="MFS general substrate transporter like domains"/>
    <property type="match status" value="1"/>
</dbReference>
<dbReference type="PANTHER" id="PTHR23507">
    <property type="entry name" value="ZGC:174356"/>
    <property type="match status" value="1"/>
</dbReference>
<feature type="transmembrane region" description="Helical" evidence="6">
    <location>
        <begin position="127"/>
        <end position="150"/>
    </location>
</feature>
<evidence type="ECO:0000256" key="3">
    <source>
        <dbReference type="ARBA" id="ARBA00022989"/>
    </source>
</evidence>
<keyword evidence="2 6" id="KW-0812">Transmembrane</keyword>
<dbReference type="InterPro" id="IPR020846">
    <property type="entry name" value="MFS_dom"/>
</dbReference>
<keyword evidence="3 6" id="KW-1133">Transmembrane helix</keyword>
<dbReference type="PROSITE" id="PS50850">
    <property type="entry name" value="MFS"/>
    <property type="match status" value="1"/>
</dbReference>
<reference evidence="8 10" key="2">
    <citation type="journal article" date="2013" name="Nature">
        <title>Insights into bilaterian evolution from three spiralian genomes.</title>
        <authorList>
            <person name="Simakov O."/>
            <person name="Marletaz F."/>
            <person name="Cho S.J."/>
            <person name="Edsinger-Gonzales E."/>
            <person name="Havlak P."/>
            <person name="Hellsten U."/>
            <person name="Kuo D.H."/>
            <person name="Larsson T."/>
            <person name="Lv J."/>
            <person name="Arendt D."/>
            <person name="Savage R."/>
            <person name="Osoegawa K."/>
            <person name="de Jong P."/>
            <person name="Grimwood J."/>
            <person name="Chapman J.A."/>
            <person name="Shapiro H."/>
            <person name="Aerts A."/>
            <person name="Otillar R.P."/>
            <person name="Terry A.Y."/>
            <person name="Boore J.L."/>
            <person name="Grigoriev I.V."/>
            <person name="Lindberg D.R."/>
            <person name="Seaver E.C."/>
            <person name="Weisblat D.A."/>
            <person name="Putnam N.H."/>
            <person name="Rokhsar D.S."/>
        </authorList>
    </citation>
    <scope>NUCLEOTIDE SEQUENCE</scope>
    <source>
        <strain evidence="8 10">I ESC-2004</strain>
    </source>
</reference>
<evidence type="ECO:0000256" key="2">
    <source>
        <dbReference type="ARBA" id="ARBA00022692"/>
    </source>
</evidence>
<protein>
    <recommendedName>
        <fullName evidence="7">Major facilitator superfamily (MFS) profile domain-containing protein</fullName>
    </recommendedName>
</protein>
<dbReference type="OrthoDB" id="419734at2759"/>
<evidence type="ECO:0000313" key="8">
    <source>
        <dbReference type="EMBL" id="ELU07909.1"/>
    </source>
</evidence>
<dbReference type="SUPFAM" id="SSF103473">
    <property type="entry name" value="MFS general substrate transporter"/>
    <property type="match status" value="1"/>
</dbReference>
<dbReference type="AlphaFoldDB" id="R7UMY9"/>
<reference evidence="9" key="3">
    <citation type="submission" date="2015-06" db="UniProtKB">
        <authorList>
            <consortium name="EnsemblMetazoa"/>
        </authorList>
    </citation>
    <scope>IDENTIFICATION</scope>
</reference>
<feature type="transmembrane region" description="Helical" evidence="6">
    <location>
        <begin position="162"/>
        <end position="180"/>
    </location>
</feature>
<feature type="transmembrane region" description="Helical" evidence="6">
    <location>
        <begin position="226"/>
        <end position="248"/>
    </location>
</feature>
<dbReference type="Pfam" id="PF07690">
    <property type="entry name" value="MFS_1"/>
    <property type="match status" value="1"/>
</dbReference>
<dbReference type="GO" id="GO:0016020">
    <property type="term" value="C:membrane"/>
    <property type="evidence" value="ECO:0007669"/>
    <property type="project" value="UniProtKB-SubCell"/>
</dbReference>
<accession>R7UMY9</accession>
<evidence type="ECO:0000256" key="5">
    <source>
        <dbReference type="SAM" id="MobiDB-lite"/>
    </source>
</evidence>
<evidence type="ECO:0000259" key="7">
    <source>
        <dbReference type="PROSITE" id="PS50850"/>
    </source>
</evidence>
<feature type="transmembrane region" description="Helical" evidence="6">
    <location>
        <begin position="377"/>
        <end position="395"/>
    </location>
</feature>
<evidence type="ECO:0000313" key="9">
    <source>
        <dbReference type="EnsemblMetazoa" id="CapteP226612"/>
    </source>
</evidence>
<name>R7UMY9_CAPTE</name>
<feature type="transmembrane region" description="Helical" evidence="6">
    <location>
        <begin position="311"/>
        <end position="328"/>
    </location>
</feature>
<dbReference type="PANTHER" id="PTHR23507:SF1">
    <property type="entry name" value="FI18259P1-RELATED"/>
    <property type="match status" value="1"/>
</dbReference>
<evidence type="ECO:0000256" key="6">
    <source>
        <dbReference type="SAM" id="Phobius"/>
    </source>
</evidence>
<sequence length="511" mass="55463">MSGIPFGSTEVIEVAKSGGLVGGGEDQPAIPPSDDDVEPIGPDDEVDDERLLDPSIEIRRHPTRIIIVEPLMALFMATYVSSQVLTSQFALKLVSVRFNFTSSGNDSCGPDMDPAVYELQQSVQARAAVLMTYFNVCSSVPAIFMVLFWGAYSDRVSRKVPILLAIFGQMIKFTIMVITMTMRANLYLILVGAFVDGIFGGASTVAMSCMAYISDTSTPKDRTIRLTVIEVTCGVCSALSQVLVGFGITNYGFIIPLYVLIACHALNSLYVIFFVPEIRYPRRGQRFVAKDHIFRTVRLYSTEDGNRKERLICLAALLFCSATIGGRFDPLILNSLNSPLCWSSILLGIYTAWTSLSAQFGGITLVSLLFRRIGEMGVGIIGCLSGIVYFSILAFCHTTLSMFLVVLAGVGSFAPVPMIRALKSKLTAADQQGALFAGSMAMETFCSLIGSTVFNTIYSATVADFSGAVFLVMGGFELCGLVFVIVLAVLMRRRQPIELITSVQADEPIND</sequence>